<keyword evidence="2" id="KW-1185">Reference proteome</keyword>
<protein>
    <submittedName>
        <fullName evidence="1">Uncharacterized protein</fullName>
    </submittedName>
</protein>
<dbReference type="RefSeq" id="WP_167291231.1">
    <property type="nucleotide sequence ID" value="NZ_VTWU01000006.1"/>
</dbReference>
<name>A0AA88FJU2_9BACT</name>
<sequence length="141" mass="16027">MQQPAQNDIDTLLEKAKTSGSKEDLSELWKAALNLPQWHFITKHTERLEDRKPFVGVMDNKGWVFVFTDRQKAHEYGKAIKDGGFVDAEGNLMVISMGIEGAIDYVMDLFTKGVYGMRMNELNGWFSPIANLPAIIKHVRQ</sequence>
<accession>A0AA88FJU2</accession>
<organism evidence="1 2">
    <name type="scientific">Hymenobacter busanensis</name>
    <dbReference type="NCBI Taxonomy" id="2607656"/>
    <lineage>
        <taxon>Bacteria</taxon>
        <taxon>Pseudomonadati</taxon>
        <taxon>Bacteroidota</taxon>
        <taxon>Cytophagia</taxon>
        <taxon>Cytophagales</taxon>
        <taxon>Hymenobacteraceae</taxon>
        <taxon>Hymenobacter</taxon>
    </lineage>
</organism>
<dbReference type="AlphaFoldDB" id="A0AA88FJU2"/>
<dbReference type="Proteomes" id="UP000326380">
    <property type="component" value="Unassembled WGS sequence"/>
</dbReference>
<reference evidence="1 2" key="1">
    <citation type="submission" date="2019-09" db="EMBL/GenBank/DDBJ databases">
        <title>Genome sequence of Hymenobacter sp. M3.</title>
        <authorList>
            <person name="Srinivasan S."/>
        </authorList>
    </citation>
    <scope>NUCLEOTIDE SEQUENCE [LARGE SCALE GENOMIC DNA]</scope>
    <source>
        <strain evidence="1 2">M3</strain>
    </source>
</reference>
<evidence type="ECO:0000313" key="1">
    <source>
        <dbReference type="EMBL" id="KAA9327597.1"/>
    </source>
</evidence>
<gene>
    <name evidence="1" type="ORF">F0P96_16595</name>
</gene>
<evidence type="ECO:0000313" key="2">
    <source>
        <dbReference type="Proteomes" id="UP000326380"/>
    </source>
</evidence>
<proteinExistence type="predicted"/>
<comment type="caution">
    <text evidence="1">The sequence shown here is derived from an EMBL/GenBank/DDBJ whole genome shotgun (WGS) entry which is preliminary data.</text>
</comment>
<dbReference type="EMBL" id="VTWU01000006">
    <property type="protein sequence ID" value="KAA9327597.1"/>
    <property type="molecule type" value="Genomic_DNA"/>
</dbReference>